<organism evidence="3 4">
    <name type="scientific">Rhizobium lusitanum</name>
    <dbReference type="NCBI Taxonomy" id="293958"/>
    <lineage>
        <taxon>Bacteria</taxon>
        <taxon>Pseudomonadati</taxon>
        <taxon>Pseudomonadota</taxon>
        <taxon>Alphaproteobacteria</taxon>
        <taxon>Hyphomicrobiales</taxon>
        <taxon>Rhizobiaceae</taxon>
        <taxon>Rhizobium/Agrobacterium group</taxon>
        <taxon>Rhizobium</taxon>
    </lineage>
</organism>
<evidence type="ECO:0000256" key="2">
    <source>
        <dbReference type="SAM" id="SignalP"/>
    </source>
</evidence>
<accession>A0A1C3W001</accession>
<feature type="chain" id="PRO_5008684886" evidence="2">
    <location>
        <begin position="21"/>
        <end position="105"/>
    </location>
</feature>
<reference evidence="3 4" key="1">
    <citation type="submission" date="2016-08" db="EMBL/GenBank/DDBJ databases">
        <authorList>
            <person name="Seilhamer J.J."/>
        </authorList>
    </citation>
    <scope>NUCLEOTIDE SEQUENCE [LARGE SCALE GENOMIC DNA]</scope>
    <source>
        <strain evidence="3 4">P1-7</strain>
    </source>
</reference>
<dbReference type="AlphaFoldDB" id="A0A1C3W001"/>
<dbReference type="OrthoDB" id="7376531at2"/>
<gene>
    <name evidence="3" type="ORF">GA0061101_107211</name>
</gene>
<proteinExistence type="predicted"/>
<dbReference type="EMBL" id="FMAF01000007">
    <property type="protein sequence ID" value="SCB33289.1"/>
    <property type="molecule type" value="Genomic_DNA"/>
</dbReference>
<evidence type="ECO:0000313" key="4">
    <source>
        <dbReference type="Proteomes" id="UP000199205"/>
    </source>
</evidence>
<feature type="signal peptide" evidence="2">
    <location>
        <begin position="1"/>
        <end position="20"/>
    </location>
</feature>
<protein>
    <submittedName>
        <fullName evidence="3">Uncharacterized protein</fullName>
    </submittedName>
</protein>
<dbReference type="Proteomes" id="UP000199205">
    <property type="component" value="Unassembled WGS sequence"/>
</dbReference>
<dbReference type="RefSeq" id="WP_037191400.1">
    <property type="nucleotide sequence ID" value="NZ_FMAF01000007.1"/>
</dbReference>
<evidence type="ECO:0000313" key="3">
    <source>
        <dbReference type="EMBL" id="SCB33289.1"/>
    </source>
</evidence>
<sequence length="105" mass="10756">MKTMIFAAALLGASALTAVAQTSATPSTDANTPAVATPNTKNPTAPVAGHNSFTEAQAKERIEKAGYSGVTALKLDDKGLWQSTATKDGKSVSVTLDYQGNIVAM</sequence>
<feature type="region of interest" description="Disordered" evidence="1">
    <location>
        <begin position="23"/>
        <end position="49"/>
    </location>
</feature>
<name>A0A1C3W001_9HYPH</name>
<keyword evidence="2" id="KW-0732">Signal</keyword>
<evidence type="ECO:0000256" key="1">
    <source>
        <dbReference type="SAM" id="MobiDB-lite"/>
    </source>
</evidence>